<sequence length="160" mass="18214">MAGCGRMLTLTRHFSTTGAVNAGLVKPPLAVFGIEGRYATAMYSAASKEKKLDVVEKELIRFKGMMEQDVKLAQFIENPLVNKLVKRDALQDALKKLQFSSLTVNLIVDQLDEFTILFDKSLNDYLQKKQVDIHLRFWSTTPKRVTTQYHTSVFHGTFDR</sequence>
<evidence type="ECO:0000313" key="1">
    <source>
        <dbReference type="EMBL" id="KAH6929191.1"/>
    </source>
</evidence>
<accession>A0ACB7S2L4</accession>
<proteinExistence type="predicted"/>
<protein>
    <submittedName>
        <fullName evidence="1">Uncharacterized protein</fullName>
    </submittedName>
</protein>
<keyword evidence="2" id="KW-1185">Reference proteome</keyword>
<dbReference type="Proteomes" id="UP000821845">
    <property type="component" value="Chromosome 6"/>
</dbReference>
<name>A0ACB7S2L4_HYAAI</name>
<organism evidence="1 2">
    <name type="scientific">Hyalomma asiaticum</name>
    <name type="common">Tick</name>
    <dbReference type="NCBI Taxonomy" id="266040"/>
    <lineage>
        <taxon>Eukaryota</taxon>
        <taxon>Metazoa</taxon>
        <taxon>Ecdysozoa</taxon>
        <taxon>Arthropoda</taxon>
        <taxon>Chelicerata</taxon>
        <taxon>Arachnida</taxon>
        <taxon>Acari</taxon>
        <taxon>Parasitiformes</taxon>
        <taxon>Ixodida</taxon>
        <taxon>Ixodoidea</taxon>
        <taxon>Ixodidae</taxon>
        <taxon>Hyalomminae</taxon>
        <taxon>Hyalomma</taxon>
    </lineage>
</organism>
<reference evidence="1" key="1">
    <citation type="submission" date="2020-05" db="EMBL/GenBank/DDBJ databases">
        <title>Large-scale comparative analyses of tick genomes elucidate their genetic diversity and vector capacities.</title>
        <authorList>
            <person name="Jia N."/>
            <person name="Wang J."/>
            <person name="Shi W."/>
            <person name="Du L."/>
            <person name="Sun Y."/>
            <person name="Zhan W."/>
            <person name="Jiang J."/>
            <person name="Wang Q."/>
            <person name="Zhang B."/>
            <person name="Ji P."/>
            <person name="Sakyi L.B."/>
            <person name="Cui X."/>
            <person name="Yuan T."/>
            <person name="Jiang B."/>
            <person name="Yang W."/>
            <person name="Lam T.T.-Y."/>
            <person name="Chang Q."/>
            <person name="Ding S."/>
            <person name="Wang X."/>
            <person name="Zhu J."/>
            <person name="Ruan X."/>
            <person name="Zhao L."/>
            <person name="Wei J."/>
            <person name="Que T."/>
            <person name="Du C."/>
            <person name="Cheng J."/>
            <person name="Dai P."/>
            <person name="Han X."/>
            <person name="Huang E."/>
            <person name="Gao Y."/>
            <person name="Liu J."/>
            <person name="Shao H."/>
            <person name="Ye R."/>
            <person name="Li L."/>
            <person name="Wei W."/>
            <person name="Wang X."/>
            <person name="Wang C."/>
            <person name="Yang T."/>
            <person name="Huo Q."/>
            <person name="Li W."/>
            <person name="Guo W."/>
            <person name="Chen H."/>
            <person name="Zhou L."/>
            <person name="Ni X."/>
            <person name="Tian J."/>
            <person name="Zhou Y."/>
            <person name="Sheng Y."/>
            <person name="Liu T."/>
            <person name="Pan Y."/>
            <person name="Xia L."/>
            <person name="Li J."/>
            <person name="Zhao F."/>
            <person name="Cao W."/>
        </authorList>
    </citation>
    <scope>NUCLEOTIDE SEQUENCE</scope>
    <source>
        <strain evidence="1">Hyas-2018</strain>
    </source>
</reference>
<dbReference type="EMBL" id="CM023486">
    <property type="protein sequence ID" value="KAH6929191.1"/>
    <property type="molecule type" value="Genomic_DNA"/>
</dbReference>
<gene>
    <name evidence="1" type="ORF">HPB50_024101</name>
</gene>
<comment type="caution">
    <text evidence="1">The sequence shown here is derived from an EMBL/GenBank/DDBJ whole genome shotgun (WGS) entry which is preliminary data.</text>
</comment>
<evidence type="ECO:0000313" key="2">
    <source>
        <dbReference type="Proteomes" id="UP000821845"/>
    </source>
</evidence>